<gene>
    <name evidence="10" type="ORF">RZS28_06705</name>
</gene>
<feature type="domain" description="Response regulatory" evidence="8">
    <location>
        <begin position="20"/>
        <end position="137"/>
    </location>
</feature>
<evidence type="ECO:0000313" key="11">
    <source>
        <dbReference type="Proteomes" id="UP001626536"/>
    </source>
</evidence>
<dbReference type="InterPro" id="IPR001867">
    <property type="entry name" value="OmpR/PhoB-type_DNA-bd"/>
</dbReference>
<organism evidence="10 11">
    <name type="scientific">Methylocapsa polymorpha</name>
    <dbReference type="NCBI Taxonomy" id="3080828"/>
    <lineage>
        <taxon>Bacteria</taxon>
        <taxon>Pseudomonadati</taxon>
        <taxon>Pseudomonadota</taxon>
        <taxon>Alphaproteobacteria</taxon>
        <taxon>Hyphomicrobiales</taxon>
        <taxon>Beijerinckiaceae</taxon>
        <taxon>Methylocapsa</taxon>
    </lineage>
</organism>
<feature type="DNA-binding region" description="OmpR/PhoB-type" evidence="7">
    <location>
        <begin position="149"/>
        <end position="244"/>
    </location>
</feature>
<dbReference type="InterPro" id="IPR039420">
    <property type="entry name" value="WalR-like"/>
</dbReference>
<sequence>MTRSSPIGSTNAAPADDAAHLLIIDDDRRIRALLSRFLTDQGYRVTTAGDAADAMACLKSLAFDLIVLDVMMPSENGFDFATRLRQNASELAHVPILMLTARTDAQDRVRGFESGVDDYLGKPYEPRELSLRIASILRRAQPRAAPGPVTLVRFSDFTFDLERGELRQRDEIVRLTDRERDMLRLLAENAGETVQREALAGSGVAGNERTVDVQVNRLRRKIERDPANPLHLQTARGAGYRLLVDR</sequence>
<evidence type="ECO:0000256" key="6">
    <source>
        <dbReference type="PROSITE-ProRule" id="PRU00169"/>
    </source>
</evidence>
<dbReference type="RefSeq" id="WP_407340559.1">
    <property type="nucleotide sequence ID" value="NZ_CP136862.1"/>
</dbReference>
<keyword evidence="11" id="KW-1185">Reference proteome</keyword>
<evidence type="ECO:0000259" key="9">
    <source>
        <dbReference type="PROSITE" id="PS51755"/>
    </source>
</evidence>
<accession>A0ABZ0HVP6</accession>
<dbReference type="InterPro" id="IPR036388">
    <property type="entry name" value="WH-like_DNA-bd_sf"/>
</dbReference>
<protein>
    <submittedName>
        <fullName evidence="10">Response regulator transcription factor</fullName>
    </submittedName>
</protein>
<keyword evidence="5" id="KW-0804">Transcription</keyword>
<reference evidence="10 11" key="1">
    <citation type="submission" date="2023-10" db="EMBL/GenBank/DDBJ databases">
        <title>Novel methanotroph of the genus Methylocapsa from a subarctic wetland.</title>
        <authorList>
            <person name="Belova S.E."/>
            <person name="Oshkin I.Y."/>
            <person name="Miroshnikov K."/>
            <person name="Dedysh S.N."/>
        </authorList>
    </citation>
    <scope>NUCLEOTIDE SEQUENCE [LARGE SCALE GENOMIC DNA]</scope>
    <source>
        <strain evidence="10 11">RX1</strain>
    </source>
</reference>
<evidence type="ECO:0000256" key="4">
    <source>
        <dbReference type="ARBA" id="ARBA00023125"/>
    </source>
</evidence>
<evidence type="ECO:0000256" key="7">
    <source>
        <dbReference type="PROSITE-ProRule" id="PRU01091"/>
    </source>
</evidence>
<evidence type="ECO:0000256" key="1">
    <source>
        <dbReference type="ARBA" id="ARBA00022553"/>
    </source>
</evidence>
<evidence type="ECO:0000256" key="5">
    <source>
        <dbReference type="ARBA" id="ARBA00023163"/>
    </source>
</evidence>
<evidence type="ECO:0000256" key="2">
    <source>
        <dbReference type="ARBA" id="ARBA00023012"/>
    </source>
</evidence>
<keyword evidence="1 6" id="KW-0597">Phosphoprotein</keyword>
<dbReference type="PROSITE" id="PS50110">
    <property type="entry name" value="RESPONSE_REGULATORY"/>
    <property type="match status" value="1"/>
</dbReference>
<evidence type="ECO:0000313" key="10">
    <source>
        <dbReference type="EMBL" id="WOJ90970.1"/>
    </source>
</evidence>
<dbReference type="Proteomes" id="UP001626536">
    <property type="component" value="Chromosome"/>
</dbReference>
<dbReference type="InterPro" id="IPR011006">
    <property type="entry name" value="CheY-like_superfamily"/>
</dbReference>
<dbReference type="CDD" id="cd17574">
    <property type="entry name" value="REC_OmpR"/>
    <property type="match status" value="1"/>
</dbReference>
<dbReference type="SMART" id="SM00448">
    <property type="entry name" value="REC"/>
    <property type="match status" value="1"/>
</dbReference>
<dbReference type="Gene3D" id="1.10.10.10">
    <property type="entry name" value="Winged helix-like DNA-binding domain superfamily/Winged helix DNA-binding domain"/>
    <property type="match status" value="1"/>
</dbReference>
<evidence type="ECO:0000256" key="3">
    <source>
        <dbReference type="ARBA" id="ARBA00023015"/>
    </source>
</evidence>
<dbReference type="EMBL" id="CP136862">
    <property type="protein sequence ID" value="WOJ90970.1"/>
    <property type="molecule type" value="Genomic_DNA"/>
</dbReference>
<proteinExistence type="predicted"/>
<dbReference type="SMART" id="SM00862">
    <property type="entry name" value="Trans_reg_C"/>
    <property type="match status" value="1"/>
</dbReference>
<keyword evidence="4 7" id="KW-0238">DNA-binding</keyword>
<keyword evidence="2" id="KW-0902">Two-component regulatory system</keyword>
<evidence type="ECO:0000259" key="8">
    <source>
        <dbReference type="PROSITE" id="PS50110"/>
    </source>
</evidence>
<dbReference type="CDD" id="cd00383">
    <property type="entry name" value="trans_reg_C"/>
    <property type="match status" value="1"/>
</dbReference>
<feature type="domain" description="OmpR/PhoB-type" evidence="9">
    <location>
        <begin position="149"/>
        <end position="244"/>
    </location>
</feature>
<dbReference type="PROSITE" id="PS51755">
    <property type="entry name" value="OMPR_PHOB"/>
    <property type="match status" value="1"/>
</dbReference>
<dbReference type="PANTHER" id="PTHR48111">
    <property type="entry name" value="REGULATOR OF RPOS"/>
    <property type="match status" value="1"/>
</dbReference>
<dbReference type="SUPFAM" id="SSF52172">
    <property type="entry name" value="CheY-like"/>
    <property type="match status" value="1"/>
</dbReference>
<dbReference type="PANTHER" id="PTHR48111:SF4">
    <property type="entry name" value="DNA-BINDING DUAL TRANSCRIPTIONAL REGULATOR OMPR"/>
    <property type="match status" value="1"/>
</dbReference>
<dbReference type="InterPro" id="IPR001789">
    <property type="entry name" value="Sig_transdc_resp-reg_receiver"/>
</dbReference>
<dbReference type="Pfam" id="PF00072">
    <property type="entry name" value="Response_reg"/>
    <property type="match status" value="1"/>
</dbReference>
<name>A0ABZ0HVP6_9HYPH</name>
<dbReference type="Pfam" id="PF00486">
    <property type="entry name" value="Trans_reg_C"/>
    <property type="match status" value="1"/>
</dbReference>
<dbReference type="Gene3D" id="3.40.50.2300">
    <property type="match status" value="1"/>
</dbReference>
<keyword evidence="3" id="KW-0805">Transcription regulation</keyword>
<feature type="modified residue" description="4-aspartylphosphate" evidence="6">
    <location>
        <position position="69"/>
    </location>
</feature>